<dbReference type="Pfam" id="PF10756">
    <property type="entry name" value="bPH_6"/>
    <property type="match status" value="1"/>
</dbReference>
<dbReference type="RefSeq" id="WP_300954798.1">
    <property type="nucleotide sequence ID" value="NZ_JAUHJQ010000014.1"/>
</dbReference>
<dbReference type="EMBL" id="JAUHJQ010000014">
    <property type="protein sequence ID" value="MDN4175486.1"/>
    <property type="molecule type" value="Genomic_DNA"/>
</dbReference>
<keyword evidence="4" id="KW-1185">Reference proteome</keyword>
<comment type="caution">
    <text evidence="3">The sequence shown here is derived from an EMBL/GenBank/DDBJ whole genome shotgun (WGS) entry which is preliminary data.</text>
</comment>
<protein>
    <submittedName>
        <fullName evidence="3">PH domain-containing protein</fullName>
    </submittedName>
</protein>
<feature type="domain" description="Low molecular weight protein antigen 6 PH" evidence="2">
    <location>
        <begin position="74"/>
        <end position="144"/>
    </location>
</feature>
<gene>
    <name evidence="3" type="ORF">QWY28_21160</name>
</gene>
<proteinExistence type="predicted"/>
<name>A0ABT8FLD5_9ACTN</name>
<evidence type="ECO:0000313" key="4">
    <source>
        <dbReference type="Proteomes" id="UP001168620"/>
    </source>
</evidence>
<dbReference type="InterPro" id="IPR019692">
    <property type="entry name" value="CFP-6_PH"/>
</dbReference>
<feature type="transmembrane region" description="Helical" evidence="1">
    <location>
        <begin position="53"/>
        <end position="72"/>
    </location>
</feature>
<feature type="transmembrane region" description="Helical" evidence="1">
    <location>
        <begin position="22"/>
        <end position="41"/>
    </location>
</feature>
<reference evidence="3" key="1">
    <citation type="submission" date="2023-06" db="EMBL/GenBank/DDBJ databases">
        <title>Draft genome sequence of Nocardioides sp. SOB77.</title>
        <authorList>
            <person name="Zhang G."/>
        </authorList>
    </citation>
    <scope>NUCLEOTIDE SEQUENCE</scope>
    <source>
        <strain evidence="3">SOB77</strain>
    </source>
</reference>
<organism evidence="3 4">
    <name type="scientific">Nocardioides oceani</name>
    <dbReference type="NCBI Taxonomy" id="3058369"/>
    <lineage>
        <taxon>Bacteria</taxon>
        <taxon>Bacillati</taxon>
        <taxon>Actinomycetota</taxon>
        <taxon>Actinomycetes</taxon>
        <taxon>Propionibacteriales</taxon>
        <taxon>Nocardioidaceae</taxon>
        <taxon>Nocardioides</taxon>
    </lineage>
</organism>
<evidence type="ECO:0000259" key="2">
    <source>
        <dbReference type="Pfam" id="PF10756"/>
    </source>
</evidence>
<accession>A0ABT8FLD5</accession>
<keyword evidence="1" id="KW-1133">Transmembrane helix</keyword>
<evidence type="ECO:0000313" key="3">
    <source>
        <dbReference type="EMBL" id="MDN4175486.1"/>
    </source>
</evidence>
<keyword evidence="1" id="KW-0472">Membrane</keyword>
<sequence length="151" mass="16178">MPAGSEAGAALPRTWRPLGPRIVAIVLGLGLLVILAMAWFSFGEEVRAAFTPFQRGTVVFFVVLGGVVLHALTRARVTAARDGLTVVNGYRTRTFAWAEVVAVHLPPGAPWATIDLSDGRTVSAMGLQGSDGERARSAVRELRRLADELTR</sequence>
<keyword evidence="1" id="KW-0812">Transmembrane</keyword>
<dbReference type="Proteomes" id="UP001168620">
    <property type="component" value="Unassembled WGS sequence"/>
</dbReference>
<evidence type="ECO:0000256" key="1">
    <source>
        <dbReference type="SAM" id="Phobius"/>
    </source>
</evidence>